<evidence type="ECO:0000313" key="1">
    <source>
        <dbReference type="EMBL" id="MFD2264346.1"/>
    </source>
</evidence>
<evidence type="ECO:0000313" key="2">
    <source>
        <dbReference type="Proteomes" id="UP001597295"/>
    </source>
</evidence>
<reference evidence="2" key="1">
    <citation type="journal article" date="2019" name="Int. J. Syst. Evol. Microbiol.">
        <title>The Global Catalogue of Microorganisms (GCM) 10K type strain sequencing project: providing services to taxonomists for standard genome sequencing and annotation.</title>
        <authorList>
            <consortium name="The Broad Institute Genomics Platform"/>
            <consortium name="The Broad Institute Genome Sequencing Center for Infectious Disease"/>
            <person name="Wu L."/>
            <person name="Ma J."/>
        </authorList>
    </citation>
    <scope>NUCLEOTIDE SEQUENCE [LARGE SCALE GENOMIC DNA]</scope>
    <source>
        <strain evidence="2">CGMCC 1.19062</strain>
    </source>
</reference>
<dbReference type="EMBL" id="JBHUIP010000013">
    <property type="protein sequence ID" value="MFD2264346.1"/>
    <property type="molecule type" value="Genomic_DNA"/>
</dbReference>
<comment type="caution">
    <text evidence="1">The sequence shown here is derived from an EMBL/GenBank/DDBJ whole genome shotgun (WGS) entry which is preliminary data.</text>
</comment>
<name>A0ABW5DWN8_9PROT</name>
<dbReference type="Proteomes" id="UP001597295">
    <property type="component" value="Unassembled WGS sequence"/>
</dbReference>
<gene>
    <name evidence="1" type="ORF">ACFSM5_15690</name>
</gene>
<protein>
    <recommendedName>
        <fullName evidence="3">GpE family phage tail protein</fullName>
    </recommendedName>
</protein>
<dbReference type="RefSeq" id="WP_379877726.1">
    <property type="nucleotide sequence ID" value="NZ_JBHUIP010000013.1"/>
</dbReference>
<proteinExistence type="predicted"/>
<keyword evidence="2" id="KW-1185">Reference proteome</keyword>
<sequence length="39" mass="4394">MAAVLHWPLETIESLDTAEFIAWHGAAVDHLNRVRPVRA</sequence>
<accession>A0ABW5DWN8</accession>
<evidence type="ECO:0008006" key="3">
    <source>
        <dbReference type="Google" id="ProtNLM"/>
    </source>
</evidence>
<organism evidence="1 2">
    <name type="scientific">Lacibacterium aquatile</name>
    <dbReference type="NCBI Taxonomy" id="1168082"/>
    <lineage>
        <taxon>Bacteria</taxon>
        <taxon>Pseudomonadati</taxon>
        <taxon>Pseudomonadota</taxon>
        <taxon>Alphaproteobacteria</taxon>
        <taxon>Rhodospirillales</taxon>
        <taxon>Rhodospirillaceae</taxon>
    </lineage>
</organism>